<dbReference type="EMBL" id="JANAKD010001083">
    <property type="protein sequence ID" value="KAJ3483657.1"/>
    <property type="molecule type" value="Genomic_DNA"/>
</dbReference>
<evidence type="ECO:0000313" key="2">
    <source>
        <dbReference type="Proteomes" id="UP001148737"/>
    </source>
</evidence>
<gene>
    <name evidence="1" type="ORF">NLG97_g7255</name>
</gene>
<organism evidence="1 2">
    <name type="scientific">Lecanicillium saksenae</name>
    <dbReference type="NCBI Taxonomy" id="468837"/>
    <lineage>
        <taxon>Eukaryota</taxon>
        <taxon>Fungi</taxon>
        <taxon>Dikarya</taxon>
        <taxon>Ascomycota</taxon>
        <taxon>Pezizomycotina</taxon>
        <taxon>Sordariomycetes</taxon>
        <taxon>Hypocreomycetidae</taxon>
        <taxon>Hypocreales</taxon>
        <taxon>Cordycipitaceae</taxon>
        <taxon>Lecanicillium</taxon>
    </lineage>
</organism>
<sequence>MEGQETPSYSNTGRPNDIENMIQNGHLNGDKNGHINIDAKGHTNGEINGHANGGASGHTDGDGKATLNGNNGLHDKNHKENGKYSPMDNQHISAPEAMPPMAICGMALRLPGGLRTPQELWEFLISKGDARTRVPENRYNVSAFHSPTGKHASIATEYGYFLDESMDLGALDTSFFSMTRTEIERADPQQRLLLEVARECFDDAGVTNWRGKPIGCFVGSFGEDWLDLFAKETQPWGMYRVTGTGDFMLSNRLSYEMDLRGPSETTRTACSSSLTCLHQACEAIARGDCESAIVGGVNLMLSPTMTMAMTAQGVLSKDGTCKTFSADANGYARGEAITAVYVKPLADAIRNGDPIRAVIRGSAQNFDGKTPGISVPSTEVQEILMRRAYSVAGISDFGATAMVECHGTGTATGDPIEANAVARVFGEAGVYIGSVKPNLGHAEGASGLVSVIKMILALEHRTIPPNIRFSTPNPKIPFEAAKLTVPLEPTAWPEGKMERVSINSFGIGGANAHVILDSPASLGLESAVSTAAVTIPMTKLLLYSANTPKSLERMTKQYEEWIGKNPSAVGDLAYTLAHRREHLPHRSYAIFNNGSVAKAAVPTKAAHKHEVVMVFTGQGAQWAGMGRELLQSDETFRSSIRSLDNDLRNAGVHSDYADYSIEEELLKSGKQSRIGIATLSQPLCTALQVALVDRFRSLGITPVAVVGHSSGEIGAAYAAGAITACQAILIAHHRGAVTTLQKRAGAMAAIGMSWEKTEKYLIPGVNIACDNSPNSVTISGDADAVKTVVGNIKAECPDVLARLLQVDKAYHSDHMVEIGEQYRALISTELGQNIPKEVLFFSSVTGDKLDTSSQTLGATYWRDNLQSPVRFREAVTSILQHNIGKSAIFLEVGPHGALSGPLRQILAKQSSAAPYIAAMARNQDCVENFLNAIGKLHSLQIEVDLKELFPTGTCLPDLPRYPWNHEGSYWYETRLAKDWRKRKHPYHNLLGALTSESTEIEPVWRNLFHLDNVPWVRDHRVGDDIVFPFAGYIALVGEAVSQITGVRDGFSLRNIIVSTALVVPEGHPTEIITTFRPHRLTNSLASQWWEFTVASHNGHTWNKHCVGEVMALGVSKLTENGAIQSLPRKISARKWYETMRKSGLHLGADFQRLQAIETSTKDKHEAVGTVVNGIAGDESDYHIHPATIDGTLQLLSAAAVNGLARKVMNWLPTSIDSFTVIRTAASMKSKVTAKLTSNMSLVGEGYCVSDNGDTVLQARGIRMSLADSTQTAAIDSHAAARHVWAPHIDFLDVSDLIKPVEGRVEHMSQLDELVRLCIQCSAPAAAAANAPTETLRKYTQWMTSVSEINKGKMSGRSDDDLNSRIQDIVRVLDGTPVAQIASAIQQVYLGFNDIVSCQPLSSVISDDILSGVYDFIGLGDQAQFLRRLGHSKPNLRVLEIGTGRAVSTAKDVIAELTHPNGQILCSQYTFTSTGFISAKDQPYVFEKMEYATLDISQDLEDQAFDNKQYDLILAVNVFHGTKSLKDSLKNVKKLLAPGGRLLLRDLCPTSPWIKYVFGSEPQWWCGENDGRVNEPFLSKERWVAELSVAGFDVSHAAVLDSPEPDQISVSIVATVQTLRDVTNGVTMLCSVGEPNATEDAISKELEAAGFEVTRCTLRDIPAAGQDIVCLVDRTGPFFDNMTRESFQALQDFVLNVRDAGVFWVTNAAQTSCEDPAYAQVLGFARTMRSEMLIDFATCEIGNYENVQELVRVFSKFNARGSLDNLDPDYEYAISDEGVMVGRFYPFSIKDELLTSELGDRAVLDVITPGRIGTLQWTGRSGEEFADDNVEVETHFVGLNFRDILVAMGIVELPVRQFGLEAAGIITKVGSAVTDLKIGDRVVCLKKHAFATKFNVPAFASAKMPDKLQFDEAGSMVVPYVTSIYSLVNIGGLEAGQSVLIHSAGGGVGLAALQIAQMLGADIFVTVGSEEKVQHLMDNFGLARERIMHSRDDSFVGGIMALTGGKGVDVVLNSLSGELLHATWRCVGEFGRMVEIGKRDLLGGGKLDMQPFLANRSYSCVDIDQLWKRPRVLKKLLTDTLSFYEEGKITPVRPIKVFDVTETQEAFRYMQKGQHIGRIGISLESRLTSTAAVVEEETFKRTRQVSFKESASYLLVGGLGGLGRVIAAWMAENGAKELILLSRSAGEDPSHAVFAAEIEDLGCSVKFSKGDVAKREDVDAAVHSATLPLKGVLQMTMVLRDQHFAKSTFEEWNEVVAPKVQGTRNLHNATIDMGAELDFFVVFSSLSGIVGQPGQSSYAVANTFLDAMVQYRTGQGLPASVIDIGAVQDVGYITQNAGLMQKMASTGFKGVTEQELLDAVNVAIHKRATGMAFPTTDSILEHQPSFVLGLGSPLPLHHPENRAIWRRDRRMGAYHNMDSAEAMAGAAAASNEALKQFVNGSMADPAVLKTAESANFLALEVGKKLFDLLLKPHEELDTSRALVDLGLDSLVAIELRAWWKQVFHFDISVLEMLGMGSLGALGQHAAEGLYKIASEGKE</sequence>
<keyword evidence="2" id="KW-1185">Reference proteome</keyword>
<evidence type="ECO:0000313" key="1">
    <source>
        <dbReference type="EMBL" id="KAJ3483657.1"/>
    </source>
</evidence>
<name>A0ACC1QPV9_9HYPO</name>
<comment type="caution">
    <text evidence="1">The sequence shown here is derived from an EMBL/GenBank/DDBJ whole genome shotgun (WGS) entry which is preliminary data.</text>
</comment>
<proteinExistence type="predicted"/>
<protein>
    <submittedName>
        <fullName evidence="1">Uncharacterized protein</fullName>
    </submittedName>
</protein>
<dbReference type="Proteomes" id="UP001148737">
    <property type="component" value="Unassembled WGS sequence"/>
</dbReference>
<accession>A0ACC1QPV9</accession>
<reference evidence="1" key="1">
    <citation type="submission" date="2022-07" db="EMBL/GenBank/DDBJ databases">
        <title>Genome Sequence of Lecanicillium saksenae.</title>
        <authorList>
            <person name="Buettner E."/>
        </authorList>
    </citation>
    <scope>NUCLEOTIDE SEQUENCE</scope>
    <source>
        <strain evidence="1">VT-O1</strain>
    </source>
</reference>